<dbReference type="PANTHER" id="PTHR35272:SF3">
    <property type="entry name" value="THIOL:DISULFIDE INTERCHANGE PROTEIN DSBC"/>
    <property type="match status" value="1"/>
</dbReference>
<organism evidence="2 3">
    <name type="scientific">Mesorhizobium opportunistum (strain LMG 24607 / HAMBI 3007 / WSM2075)</name>
    <dbReference type="NCBI Taxonomy" id="536019"/>
    <lineage>
        <taxon>Bacteria</taxon>
        <taxon>Pseudomonadati</taxon>
        <taxon>Pseudomonadota</taxon>
        <taxon>Alphaproteobacteria</taxon>
        <taxon>Hyphomicrobiales</taxon>
        <taxon>Phyllobacteriaceae</taxon>
        <taxon>Mesorhizobium</taxon>
    </lineage>
</organism>
<evidence type="ECO:0000313" key="2">
    <source>
        <dbReference type="EMBL" id="AEH89107.1"/>
    </source>
</evidence>
<dbReference type="InterPro" id="IPR041205">
    <property type="entry name" value="ScsC_N"/>
</dbReference>
<dbReference type="SUPFAM" id="SSF52833">
    <property type="entry name" value="Thioredoxin-like"/>
    <property type="match status" value="1"/>
</dbReference>
<dbReference type="eggNOG" id="COG1651">
    <property type="taxonomic scope" value="Bacteria"/>
</dbReference>
<dbReference type="EMBL" id="CP002279">
    <property type="protein sequence ID" value="AEH89107.1"/>
    <property type="molecule type" value="Genomic_DNA"/>
</dbReference>
<sequence length="273" mass="29314">MKKALLLGTTGIAVALAMLAFGFVAGNPQIAKAGTAQPVQTAEPVQMAGADTKIDRAEVEGIIRDYLLKNPEVLLEVQDALEAKQKEEQRIAHLGVIKNAKDQIFNSAFDGVVGNPNGKVTIVEFYDYNCGFCKRAIEDMRALTKTDPDLRFVLKEFPILGPDSQKASVVSMAFHLMMPEKYGEFHNALLGGQGRATEAAAIKIALSLGADEATLREKMKDPSIPEAFSKTYDLANKLSITGTPSYVVGNEVVFGALGQDVLAEKIEAAKAAL</sequence>
<dbReference type="KEGG" id="mop:Mesop_4686"/>
<reference evidence="2 3" key="1">
    <citation type="submission" date="2010-10" db="EMBL/GenBank/DDBJ databases">
        <title>Complete sequence of Mesorhizobium opportunistum WSM2075.</title>
        <authorList>
            <consortium name="US DOE Joint Genome Institute"/>
            <person name="Lucas S."/>
            <person name="Copeland A."/>
            <person name="Lapidus A."/>
            <person name="Cheng J.-F."/>
            <person name="Bruce D."/>
            <person name="Goodwin L."/>
            <person name="Pitluck S."/>
            <person name="Chertkov O."/>
            <person name="Misra M."/>
            <person name="Detter J.C."/>
            <person name="Han C."/>
            <person name="Tapia R."/>
            <person name="Land M."/>
            <person name="Hauser L."/>
            <person name="Kyrpides N."/>
            <person name="Ovchinnikova G."/>
            <person name="Mavrommatis K.M."/>
            <person name="Tiwari R.P."/>
            <person name="Howieson J.G."/>
            <person name="O'Hara G.W."/>
            <person name="Nandasena K.G."/>
            <person name="Woyke T."/>
        </authorList>
    </citation>
    <scope>NUCLEOTIDE SEQUENCE [LARGE SCALE GENOMIC DNA]</scope>
    <source>
        <strain evidence="3">LMG 24607 / HAMBI 3007 / WSM2075</strain>
    </source>
</reference>
<dbReference type="InterPro" id="IPR001853">
    <property type="entry name" value="DSBA-like_thioredoxin_dom"/>
</dbReference>
<dbReference type="InterPro" id="IPR051470">
    <property type="entry name" value="Thiol:disulfide_interchange"/>
</dbReference>
<dbReference type="STRING" id="536019.Mesop_4686"/>
<dbReference type="AlphaFoldDB" id="F7YEY9"/>
<evidence type="ECO:0000259" key="1">
    <source>
        <dbReference type="PROSITE" id="PS51352"/>
    </source>
</evidence>
<dbReference type="CDD" id="cd03023">
    <property type="entry name" value="DsbA_Com1_like"/>
    <property type="match status" value="1"/>
</dbReference>
<dbReference type="RefSeq" id="WP_013895759.1">
    <property type="nucleotide sequence ID" value="NC_015675.1"/>
</dbReference>
<feature type="domain" description="Thioredoxin" evidence="1">
    <location>
        <begin position="94"/>
        <end position="271"/>
    </location>
</feature>
<dbReference type="InterPro" id="IPR036249">
    <property type="entry name" value="Thioredoxin-like_sf"/>
</dbReference>
<dbReference type="InterPro" id="IPR013766">
    <property type="entry name" value="Thioredoxin_domain"/>
</dbReference>
<dbReference type="HOGENOM" id="CLU_000288_47_4_5"/>
<dbReference type="PROSITE" id="PS51352">
    <property type="entry name" value="THIOREDOXIN_2"/>
    <property type="match status" value="1"/>
</dbReference>
<gene>
    <name evidence="2" type="ordered locus">Mesop_4686</name>
</gene>
<dbReference type="Pfam" id="PF01323">
    <property type="entry name" value="DSBA"/>
    <property type="match status" value="1"/>
</dbReference>
<dbReference type="Pfam" id="PF18312">
    <property type="entry name" value="ScsC_N"/>
    <property type="match status" value="1"/>
</dbReference>
<proteinExistence type="predicted"/>
<dbReference type="PANTHER" id="PTHR35272">
    <property type="entry name" value="THIOL:DISULFIDE INTERCHANGE PROTEIN DSBC-RELATED"/>
    <property type="match status" value="1"/>
</dbReference>
<evidence type="ECO:0000313" key="3">
    <source>
        <dbReference type="Proteomes" id="UP000001623"/>
    </source>
</evidence>
<dbReference type="Gene3D" id="3.40.30.10">
    <property type="entry name" value="Glutaredoxin"/>
    <property type="match status" value="1"/>
</dbReference>
<accession>F7YEY9</accession>
<dbReference type="GO" id="GO:0016491">
    <property type="term" value="F:oxidoreductase activity"/>
    <property type="evidence" value="ECO:0007669"/>
    <property type="project" value="InterPro"/>
</dbReference>
<protein>
    <submittedName>
        <fullName evidence="2">DSBA oxidoreductase</fullName>
    </submittedName>
</protein>
<name>F7YEY9_MESOW</name>
<dbReference type="Proteomes" id="UP000001623">
    <property type="component" value="Chromosome"/>
</dbReference>